<dbReference type="Proteomes" id="UP000250831">
    <property type="component" value="Unassembled WGS sequence"/>
</dbReference>
<keyword evidence="3" id="KW-1185">Reference proteome</keyword>
<accession>A0A363NU30</accession>
<evidence type="ECO:0008006" key="4">
    <source>
        <dbReference type="Google" id="ProtNLM"/>
    </source>
</evidence>
<feature type="signal peptide" evidence="1">
    <location>
        <begin position="1"/>
        <end position="19"/>
    </location>
</feature>
<dbReference type="RefSeq" id="WP_108634161.1">
    <property type="nucleotide sequence ID" value="NZ_QCXX01000003.1"/>
</dbReference>
<evidence type="ECO:0000313" key="3">
    <source>
        <dbReference type="Proteomes" id="UP000250831"/>
    </source>
</evidence>
<dbReference type="OrthoDB" id="603275at2"/>
<protein>
    <recommendedName>
        <fullName evidence="4">TonB-dependent receptor</fullName>
    </recommendedName>
</protein>
<feature type="chain" id="PRO_5016734596" description="TonB-dependent receptor" evidence="1">
    <location>
        <begin position="20"/>
        <end position="875"/>
    </location>
</feature>
<dbReference type="AlphaFoldDB" id="A0A363NU30"/>
<name>A0A363NU30_9SPHI</name>
<dbReference type="EMBL" id="QCXX01000003">
    <property type="protein sequence ID" value="PUV24233.1"/>
    <property type="molecule type" value="Genomic_DNA"/>
</dbReference>
<comment type="caution">
    <text evidence="2">The sequence shown here is derived from an EMBL/GenBank/DDBJ whole genome shotgun (WGS) entry which is preliminary data.</text>
</comment>
<evidence type="ECO:0000313" key="2">
    <source>
        <dbReference type="EMBL" id="PUV24233.1"/>
    </source>
</evidence>
<evidence type="ECO:0000256" key="1">
    <source>
        <dbReference type="SAM" id="SignalP"/>
    </source>
</evidence>
<dbReference type="SUPFAM" id="SSF56935">
    <property type="entry name" value="Porins"/>
    <property type="match status" value="1"/>
</dbReference>
<reference evidence="2 3" key="1">
    <citation type="submission" date="2018-04" db="EMBL/GenBank/DDBJ databases">
        <title>Sphingobacterium sp. M46 Genome.</title>
        <authorList>
            <person name="Cheng J."/>
            <person name="Li Y."/>
        </authorList>
    </citation>
    <scope>NUCLEOTIDE SEQUENCE [LARGE SCALE GENOMIC DNA]</scope>
    <source>
        <strain evidence="2 3">M46</strain>
    </source>
</reference>
<organism evidence="2 3">
    <name type="scientific">Sphingobacterium athyrii</name>
    <dbReference type="NCBI Taxonomy" id="2152717"/>
    <lineage>
        <taxon>Bacteria</taxon>
        <taxon>Pseudomonadati</taxon>
        <taxon>Bacteroidota</taxon>
        <taxon>Sphingobacteriia</taxon>
        <taxon>Sphingobacteriales</taxon>
        <taxon>Sphingobacteriaceae</taxon>
        <taxon>Sphingobacterium</taxon>
    </lineage>
</organism>
<gene>
    <name evidence="2" type="ORF">DCO56_12810</name>
</gene>
<proteinExistence type="predicted"/>
<sequence length="875" mass="99999">MKEIFCSLCLSILSTLVFAQEKIDGIVSSDKQPVAYATIVIGYANSSLHTVRSNSMGQYTFHLTKEEMSRVQWIEVSHISYEKVRKEYKDQNQKVNFELVKKSIQLADVTVRSRPLAVRRAGDTTRYAVTNFVSAEDRNIGDVLRRMPGIEVDENGVIKHNGKTVSRMYVDGDNIFQNGYGVGTRTIQPKAIKDVELVQNHEHKKIKQGVSNSEDVALNLVLNEDAKMIWSGEATIGIAAPIDGFINGNTMSFKKKYKTLNTLQYNSIGERINNDVESIASLNLTEPIAAATPSVPTNKYYNNRSVAFNTNQFYKWTEGWSSSLNGNLWADRERLISDGTQRYLLADGSEVTYNNYYNTTKKPFFGRSSFTLEGNDNRFYFKNTIDYKAENHHHHTWLLDDEARFDQRGRDQLNFISESMEYTPKLKNKDLITFNLDLERKWHKDRLEVSPGVMSNYLNENQPYDAVGQAVSLPQTNGNIQVAYTRNNTRLKRTYFARLNYLDKELNSALNLVTGGSVFDNERFPDNNLRWKQQQMSAGVKLDWKNKDFIFSGAFPLTWNGWDIADRLLGSATTTKKLLFTPSVSLQAYLPNRDYFLLSFRFNQENSDLDQLYPNPILSNFREIKSFAAPLYFTSSQAYVLRYNIERPISLFYLNVTASHLRTQNDYLIGQDITQQGIISKLLPYDNQATTNSLTLGMSKSLLKEGIYLGFNASINQNRYNQLLNGQFTAATGTTMTLSPRLEYKGISHTALTYQYSYSRFLNKLSGEQEQNSNRYTSNTHSLGVLYVVGTYLFVKGTWSYGTYQSSTLDPITNSFLDASIRYKPLKSKHSLELNINNILNKKLYSSYSLTANLENRQTIPLRGLQSVLKYSFLF</sequence>
<keyword evidence="1" id="KW-0732">Signal</keyword>